<proteinExistence type="predicted"/>
<dbReference type="Proteomes" id="UP001303373">
    <property type="component" value="Chromosome 13"/>
</dbReference>
<dbReference type="AlphaFoldDB" id="A0AAQ3MBG3"/>
<dbReference type="GO" id="GO:0005737">
    <property type="term" value="C:cytoplasm"/>
    <property type="evidence" value="ECO:0007669"/>
    <property type="project" value="TreeGrafter"/>
</dbReference>
<dbReference type="EMBL" id="CP138592">
    <property type="protein sequence ID" value="WPH04749.1"/>
    <property type="molecule type" value="Genomic_DNA"/>
</dbReference>
<dbReference type="InterPro" id="IPR036188">
    <property type="entry name" value="FAD/NAD-bd_sf"/>
</dbReference>
<dbReference type="Gene3D" id="3.30.9.10">
    <property type="entry name" value="D-Amino Acid Oxidase, subunit A, domain 2"/>
    <property type="match status" value="1"/>
</dbReference>
<name>A0AAQ3MBG3_9PEZI</name>
<dbReference type="SUPFAM" id="SSF51905">
    <property type="entry name" value="FAD/NAD(P)-binding domain"/>
    <property type="match status" value="1"/>
</dbReference>
<accession>A0AAQ3MBG3</accession>
<evidence type="ECO:0000313" key="3">
    <source>
        <dbReference type="Proteomes" id="UP001303373"/>
    </source>
</evidence>
<protein>
    <submittedName>
        <fullName evidence="2">FAD dependent oxidoreductase</fullName>
    </submittedName>
</protein>
<dbReference type="Pfam" id="PF01266">
    <property type="entry name" value="DAO"/>
    <property type="match status" value="1"/>
</dbReference>
<dbReference type="InterPro" id="IPR006076">
    <property type="entry name" value="FAD-dep_OxRdtase"/>
</dbReference>
<reference evidence="2 3" key="1">
    <citation type="submission" date="2023-11" db="EMBL/GenBank/DDBJ databases">
        <title>An acidophilic fungus is an integral part of prey digestion in a carnivorous sundew plant.</title>
        <authorList>
            <person name="Tsai I.J."/>
        </authorList>
    </citation>
    <scope>NUCLEOTIDE SEQUENCE [LARGE SCALE GENOMIC DNA]</scope>
    <source>
        <strain evidence="2">169a</strain>
    </source>
</reference>
<organism evidence="2 3">
    <name type="scientific">Acrodontium crateriforme</name>
    <dbReference type="NCBI Taxonomy" id="150365"/>
    <lineage>
        <taxon>Eukaryota</taxon>
        <taxon>Fungi</taxon>
        <taxon>Dikarya</taxon>
        <taxon>Ascomycota</taxon>
        <taxon>Pezizomycotina</taxon>
        <taxon>Dothideomycetes</taxon>
        <taxon>Dothideomycetidae</taxon>
        <taxon>Mycosphaerellales</taxon>
        <taxon>Teratosphaeriaceae</taxon>
        <taxon>Acrodontium</taxon>
    </lineage>
</organism>
<evidence type="ECO:0000313" key="2">
    <source>
        <dbReference type="EMBL" id="WPH04749.1"/>
    </source>
</evidence>
<dbReference type="PANTHER" id="PTHR13847:SF213">
    <property type="entry name" value="DEPENDENT OXIDOREDUCTASE, PUTATIVE-RELATED"/>
    <property type="match status" value="1"/>
</dbReference>
<gene>
    <name evidence="2" type="ORF">R9X50_00764400</name>
</gene>
<evidence type="ECO:0000259" key="1">
    <source>
        <dbReference type="Pfam" id="PF01266"/>
    </source>
</evidence>
<dbReference type="Gene3D" id="3.50.50.60">
    <property type="entry name" value="FAD/NAD(P)-binding domain"/>
    <property type="match status" value="1"/>
</dbReference>
<dbReference type="PANTHER" id="PTHR13847">
    <property type="entry name" value="SARCOSINE DEHYDROGENASE-RELATED"/>
    <property type="match status" value="1"/>
</dbReference>
<sequence>MSNLYETRLASLSNKLRKDPGLPKSNPTESYWQQPPLQSVAQLQSPALPKSTDVVIIGSGITGCSVAHQLLQDPSIKVTILEARDTTSGATGRNGGHIKAIPEHAHEDLRPFLSLKETKEVMHFALDNVQALLQLAETLSPQLKVYSEVRAVESLELFTNIEAFEHFKKVVSEFEREDATLRGRGKFVPAESVSKAYGFTHAAGGYLHPAGAAWPYRLITGLLDDMLRKNKSRFTLEAQTPVLSINSLSNGTYEVKTPRGSIVTKYIVHATNGHSGHLNPGIRGALFPVRGQMTAQIPTERFGTTQGGKRSWGIHYGIGYDYMTASGKSGEIFLGGGLAQAEERGVGEIGNVNDDTNSPLALAHLGGILNSVSGIGKNAVQSHIKAAWTGVMGFTGDALPFVGKLPREASLRSGSGEFISAGFNGWGMSNAWLCGKHVADLILQSRSIQPIPSTYVISPDRLARLRAEDGAKIWLKFLGLDDGVQDGNDNMKKQEEVAKF</sequence>
<keyword evidence="3" id="KW-1185">Reference proteome</keyword>
<feature type="domain" description="FAD dependent oxidoreductase" evidence="1">
    <location>
        <begin position="53"/>
        <end position="441"/>
    </location>
</feature>